<comment type="caution">
    <text evidence="1">The sequence shown here is derived from an EMBL/GenBank/DDBJ whole genome shotgun (WGS) entry which is preliminary data.</text>
</comment>
<dbReference type="Proteomes" id="UP001151760">
    <property type="component" value="Unassembled WGS sequence"/>
</dbReference>
<organism evidence="1 2">
    <name type="scientific">Tanacetum coccineum</name>
    <dbReference type="NCBI Taxonomy" id="301880"/>
    <lineage>
        <taxon>Eukaryota</taxon>
        <taxon>Viridiplantae</taxon>
        <taxon>Streptophyta</taxon>
        <taxon>Embryophyta</taxon>
        <taxon>Tracheophyta</taxon>
        <taxon>Spermatophyta</taxon>
        <taxon>Magnoliopsida</taxon>
        <taxon>eudicotyledons</taxon>
        <taxon>Gunneridae</taxon>
        <taxon>Pentapetalae</taxon>
        <taxon>asterids</taxon>
        <taxon>campanulids</taxon>
        <taxon>Asterales</taxon>
        <taxon>Asteraceae</taxon>
        <taxon>Asteroideae</taxon>
        <taxon>Anthemideae</taxon>
        <taxon>Anthemidinae</taxon>
        <taxon>Tanacetum</taxon>
    </lineage>
</organism>
<reference evidence="1" key="1">
    <citation type="journal article" date="2022" name="Int. J. Mol. Sci.">
        <title>Draft Genome of Tanacetum Coccineum: Genomic Comparison of Closely Related Tanacetum-Family Plants.</title>
        <authorList>
            <person name="Yamashiro T."/>
            <person name="Shiraishi A."/>
            <person name="Nakayama K."/>
            <person name="Satake H."/>
        </authorList>
    </citation>
    <scope>NUCLEOTIDE SEQUENCE</scope>
</reference>
<accession>A0ABQ4Y3V3</accession>
<sequence>MLEDFSSNDKRHVLLPLVHDIAQLAVCFFDIAYKFITKETVSTRSAFWYQGNPAMIRSENAVKFKLVSFGFQSPVVKCSWKLALIHTKLSLEGRLFMVDLDHRNLPAEQSKPLPSSGPLRMSFSRPYDSLEKTCVTAWAQKSEMLPSEARRQLILQN</sequence>
<evidence type="ECO:0000313" key="1">
    <source>
        <dbReference type="EMBL" id="GJS72345.1"/>
    </source>
</evidence>
<gene>
    <name evidence="1" type="ORF">Tco_0705186</name>
</gene>
<proteinExistence type="predicted"/>
<name>A0ABQ4Y3V3_9ASTR</name>
<keyword evidence="2" id="KW-1185">Reference proteome</keyword>
<protein>
    <submittedName>
        <fullName evidence="1">Uncharacterized protein</fullName>
    </submittedName>
</protein>
<reference evidence="1" key="2">
    <citation type="submission" date="2022-01" db="EMBL/GenBank/DDBJ databases">
        <authorList>
            <person name="Yamashiro T."/>
            <person name="Shiraishi A."/>
            <person name="Satake H."/>
            <person name="Nakayama K."/>
        </authorList>
    </citation>
    <scope>NUCLEOTIDE SEQUENCE</scope>
</reference>
<dbReference type="EMBL" id="BQNB010010073">
    <property type="protein sequence ID" value="GJS72345.1"/>
    <property type="molecule type" value="Genomic_DNA"/>
</dbReference>
<evidence type="ECO:0000313" key="2">
    <source>
        <dbReference type="Proteomes" id="UP001151760"/>
    </source>
</evidence>